<sequence>MVAVGSGAGTEERDAVIRVPTPTQHEPRDSPSRTRVSSYSRTPTRRSPRLTPSPATSIRSQVSARNFRRSTQSTPDAESNRGAARRPCDSNDVEYCNIGFREENLSFIVYTEYCGFPSGYKKFPSPGAD</sequence>
<feature type="compositionally biased region" description="Low complexity" evidence="1">
    <location>
        <begin position="33"/>
        <end position="42"/>
    </location>
</feature>
<evidence type="ECO:0000256" key="1">
    <source>
        <dbReference type="SAM" id="MobiDB-lite"/>
    </source>
</evidence>
<name>A0A8T1IV84_9STRA</name>
<proteinExistence type="predicted"/>
<evidence type="ECO:0000313" key="3">
    <source>
        <dbReference type="Proteomes" id="UP000760860"/>
    </source>
</evidence>
<feature type="compositionally biased region" description="Polar residues" evidence="1">
    <location>
        <begin position="58"/>
        <end position="77"/>
    </location>
</feature>
<evidence type="ECO:0000313" key="2">
    <source>
        <dbReference type="EMBL" id="KAG3227976.1"/>
    </source>
</evidence>
<protein>
    <submittedName>
        <fullName evidence="2">Uncharacterized protein</fullName>
    </submittedName>
</protein>
<gene>
    <name evidence="2" type="ORF">PC129_g1472</name>
</gene>
<reference evidence="2" key="1">
    <citation type="submission" date="2018-05" db="EMBL/GenBank/DDBJ databases">
        <title>Effector identification in a new, highly contiguous assembly of the strawberry crown rot pathogen Phytophthora cactorum.</title>
        <authorList>
            <person name="Armitage A.D."/>
            <person name="Nellist C.F."/>
            <person name="Bates H."/>
            <person name="Vickerstaff R.J."/>
            <person name="Harrison R.J."/>
        </authorList>
    </citation>
    <scope>NUCLEOTIDE SEQUENCE</scope>
    <source>
        <strain evidence="2">P421</strain>
    </source>
</reference>
<dbReference type="EMBL" id="RCMV01000023">
    <property type="protein sequence ID" value="KAG3227976.1"/>
    <property type="molecule type" value="Genomic_DNA"/>
</dbReference>
<dbReference type="AlphaFoldDB" id="A0A8T1IV84"/>
<feature type="region of interest" description="Disordered" evidence="1">
    <location>
        <begin position="1"/>
        <end position="89"/>
    </location>
</feature>
<organism evidence="2 3">
    <name type="scientific">Phytophthora cactorum</name>
    <dbReference type="NCBI Taxonomy" id="29920"/>
    <lineage>
        <taxon>Eukaryota</taxon>
        <taxon>Sar</taxon>
        <taxon>Stramenopiles</taxon>
        <taxon>Oomycota</taxon>
        <taxon>Peronosporomycetes</taxon>
        <taxon>Peronosporales</taxon>
        <taxon>Peronosporaceae</taxon>
        <taxon>Phytophthora</taxon>
    </lineage>
</organism>
<accession>A0A8T1IV84</accession>
<comment type="caution">
    <text evidence="2">The sequence shown here is derived from an EMBL/GenBank/DDBJ whole genome shotgun (WGS) entry which is preliminary data.</text>
</comment>
<dbReference type="Proteomes" id="UP000760860">
    <property type="component" value="Unassembled WGS sequence"/>
</dbReference>